<gene>
    <name evidence="1" type="ORF">E1A34_06305</name>
</gene>
<reference evidence="1" key="1">
    <citation type="submission" date="2019-03" db="EMBL/GenBank/DDBJ databases">
        <authorList>
            <person name="Ashton P.M."/>
            <person name="Dallman T."/>
            <person name="Nair S."/>
            <person name="De Pinna E."/>
            <person name="Peters T."/>
            <person name="Grant K."/>
        </authorList>
    </citation>
    <scope>NUCLEOTIDE SEQUENCE [LARGE SCALE GENOMIC DNA]</scope>
    <source>
        <strain evidence="1">271153</strain>
    </source>
</reference>
<sequence>MKKPTQNEYITMLTTSTGQALEYIRQAPAVLDMWMDLLTHDEAMESRRVAAVYSLVCEAASYLEKAQEVTA</sequence>
<dbReference type="AlphaFoldDB" id="A0A5Y0RW06"/>
<protein>
    <submittedName>
        <fullName evidence="1">Uncharacterized protein</fullName>
    </submittedName>
</protein>
<dbReference type="Proteomes" id="UP000839827">
    <property type="component" value="Unassembled WGS sequence"/>
</dbReference>
<comment type="caution">
    <text evidence="1">The sequence shown here is derived from an EMBL/GenBank/DDBJ whole genome shotgun (WGS) entry which is preliminary data.</text>
</comment>
<evidence type="ECO:0000313" key="1">
    <source>
        <dbReference type="EMBL" id="ECB7105703.1"/>
    </source>
</evidence>
<organism evidence="1">
    <name type="scientific">Salmonella newport</name>
    <dbReference type="NCBI Taxonomy" id="108619"/>
    <lineage>
        <taxon>Bacteria</taxon>
        <taxon>Pseudomonadati</taxon>
        <taxon>Pseudomonadota</taxon>
        <taxon>Gammaproteobacteria</taxon>
        <taxon>Enterobacterales</taxon>
        <taxon>Enterobacteriaceae</taxon>
        <taxon>Salmonella</taxon>
    </lineage>
</organism>
<dbReference type="EMBL" id="AAHYLK010000005">
    <property type="protein sequence ID" value="ECB7105703.1"/>
    <property type="molecule type" value="Genomic_DNA"/>
</dbReference>
<accession>A0A5Y0RW06</accession>
<name>A0A5Y0RW06_SALNE</name>
<proteinExistence type="predicted"/>